<proteinExistence type="predicted"/>
<evidence type="ECO:0000256" key="1">
    <source>
        <dbReference type="SAM" id="Phobius"/>
    </source>
</evidence>
<feature type="transmembrane region" description="Helical" evidence="1">
    <location>
        <begin position="15"/>
        <end position="34"/>
    </location>
</feature>
<evidence type="ECO:0008006" key="4">
    <source>
        <dbReference type="Google" id="ProtNLM"/>
    </source>
</evidence>
<name>A0A418PLY4_9BACT</name>
<evidence type="ECO:0000313" key="2">
    <source>
        <dbReference type="EMBL" id="RIW12549.1"/>
    </source>
</evidence>
<evidence type="ECO:0000313" key="3">
    <source>
        <dbReference type="Proteomes" id="UP000283522"/>
    </source>
</evidence>
<dbReference type="RefSeq" id="WP_119479398.1">
    <property type="nucleotide sequence ID" value="NZ_QXML01000013.1"/>
</dbReference>
<keyword evidence="1" id="KW-0812">Transmembrane</keyword>
<keyword evidence="1" id="KW-0472">Membrane</keyword>
<feature type="transmembrane region" description="Helical" evidence="1">
    <location>
        <begin position="78"/>
        <end position="102"/>
    </location>
</feature>
<comment type="caution">
    <text evidence="2">The sequence shown here is derived from an EMBL/GenBank/DDBJ whole genome shotgun (WGS) entry which is preliminary data.</text>
</comment>
<keyword evidence="1" id="KW-1133">Transmembrane helix</keyword>
<keyword evidence="3" id="KW-1185">Reference proteome</keyword>
<protein>
    <recommendedName>
        <fullName evidence="4">Potassium transporter KefB</fullName>
    </recommendedName>
</protein>
<accession>A0A418PLY4</accession>
<dbReference type="Proteomes" id="UP000283522">
    <property type="component" value="Unassembled WGS sequence"/>
</dbReference>
<dbReference type="OrthoDB" id="770034at2"/>
<gene>
    <name evidence="2" type="ORF">D0X99_18730</name>
</gene>
<organism evidence="2 3">
    <name type="scientific">Algoriphagus lacus</name>
    <dbReference type="NCBI Taxonomy" id="2056311"/>
    <lineage>
        <taxon>Bacteria</taxon>
        <taxon>Pseudomonadati</taxon>
        <taxon>Bacteroidota</taxon>
        <taxon>Cytophagia</taxon>
        <taxon>Cytophagales</taxon>
        <taxon>Cyclobacteriaceae</taxon>
        <taxon>Algoriphagus</taxon>
    </lineage>
</organism>
<reference evidence="2 3" key="1">
    <citation type="submission" date="2018-09" db="EMBL/GenBank/DDBJ databases">
        <authorList>
            <person name="Wang X."/>
            <person name="Du Z."/>
        </authorList>
    </citation>
    <scope>NUCLEOTIDE SEQUENCE [LARGE SCALE GENOMIC DNA]</scope>
    <source>
        <strain evidence="2 3">N3</strain>
    </source>
</reference>
<dbReference type="EMBL" id="QXML01000013">
    <property type="protein sequence ID" value="RIW12549.1"/>
    <property type="molecule type" value="Genomic_DNA"/>
</dbReference>
<feature type="transmembrane region" description="Helical" evidence="1">
    <location>
        <begin position="46"/>
        <end position="66"/>
    </location>
</feature>
<sequence>MNTSSNSFRPLVKQLVLPAILGASIPLTLLTFIILTKEDAFETWMFFPLLIIPSGGAAGGIFFYLMGFQWFPTGKQKLIAIIFSTLMYFVVLWLSSVMAFALTGHWD</sequence>
<dbReference type="AlphaFoldDB" id="A0A418PLY4"/>